<comment type="caution">
    <text evidence="1">The sequence shown here is derived from an EMBL/GenBank/DDBJ whole genome shotgun (WGS) entry which is preliminary data.</text>
</comment>
<dbReference type="Proteomes" id="UP000836387">
    <property type="component" value="Unassembled WGS sequence"/>
</dbReference>
<accession>A0ACA9UDC0</accession>
<name>A0ACA9UDC0_BIOOC</name>
<evidence type="ECO:0000313" key="1">
    <source>
        <dbReference type="EMBL" id="CAG9951042.1"/>
    </source>
</evidence>
<organism evidence="1 2">
    <name type="scientific">Clonostachys rosea f. rosea IK726</name>
    <dbReference type="NCBI Taxonomy" id="1349383"/>
    <lineage>
        <taxon>Eukaryota</taxon>
        <taxon>Fungi</taxon>
        <taxon>Dikarya</taxon>
        <taxon>Ascomycota</taxon>
        <taxon>Pezizomycotina</taxon>
        <taxon>Sordariomycetes</taxon>
        <taxon>Hypocreomycetidae</taxon>
        <taxon>Hypocreales</taxon>
        <taxon>Bionectriaceae</taxon>
        <taxon>Clonostachys</taxon>
    </lineage>
</organism>
<sequence length="155" mass="16717">MLCSSTNSAPARNSGLGRIALRNTLGKAYNALRQEGYLVFVDAGSPVEKNECCKTIQKQFILGWVQASFSLALDRFNARDFLSGWMDVDNAGLRMLDEEVELERVLSCGRNLAQGTSASVNGNGEEAAMSEGDVASNSSVSDPATPDMIKLMTSW</sequence>
<proteinExistence type="predicted"/>
<dbReference type="EMBL" id="CADEHS020000225">
    <property type="protein sequence ID" value="CAG9951042.1"/>
    <property type="molecule type" value="Genomic_DNA"/>
</dbReference>
<keyword evidence="2" id="KW-1185">Reference proteome</keyword>
<reference evidence="1" key="1">
    <citation type="submission" date="2020-04" db="EMBL/GenBank/DDBJ databases">
        <authorList>
            <person name="Broberg M."/>
        </authorList>
    </citation>
    <scope>NUCLEOTIDE SEQUENCE</scope>
</reference>
<evidence type="ECO:0000313" key="2">
    <source>
        <dbReference type="Proteomes" id="UP000836387"/>
    </source>
</evidence>
<reference evidence="1" key="2">
    <citation type="submission" date="2021-10" db="EMBL/GenBank/DDBJ databases">
        <authorList>
            <person name="Piombo E."/>
        </authorList>
    </citation>
    <scope>NUCLEOTIDE SEQUENCE</scope>
</reference>
<protein>
    <submittedName>
        <fullName evidence="1">Uncharacterized protein</fullName>
    </submittedName>
</protein>
<gene>
    <name evidence="1" type="ORF">CRV2_00018840</name>
</gene>